<accession>A0A1S8WG04</accession>
<dbReference type="GO" id="GO:0005739">
    <property type="term" value="C:mitochondrion"/>
    <property type="evidence" value="ECO:0007669"/>
    <property type="project" value="TreeGrafter"/>
</dbReference>
<dbReference type="InterPro" id="IPR027417">
    <property type="entry name" value="P-loop_NTPase"/>
</dbReference>
<dbReference type="InterPro" id="IPR006073">
    <property type="entry name" value="GTP-bd"/>
</dbReference>
<reference evidence="4 5" key="1">
    <citation type="submission" date="2015-03" db="EMBL/GenBank/DDBJ databases">
        <title>Draft genome of the nematode, Opisthorchis viverrini.</title>
        <authorList>
            <person name="Mitreva M."/>
        </authorList>
    </citation>
    <scope>NUCLEOTIDE SEQUENCE [LARGE SCALE GENOMIC DNA]</scope>
    <source>
        <strain evidence="4">Khon Kaen</strain>
    </source>
</reference>
<dbReference type="GO" id="GO:0003924">
    <property type="term" value="F:GTPase activity"/>
    <property type="evidence" value="ECO:0007669"/>
    <property type="project" value="TreeGrafter"/>
</dbReference>
<protein>
    <recommendedName>
        <fullName evidence="3">G domain-containing protein</fullName>
    </recommendedName>
</protein>
<dbReference type="AlphaFoldDB" id="A0A1S8WG04"/>
<keyword evidence="1" id="KW-0547">Nucleotide-binding</keyword>
<dbReference type="PANTHER" id="PTHR45782">
    <property type="entry name" value="MITOCHONDRIAL RIBOSOME-ASSOCIATED GTPASE 1"/>
    <property type="match status" value="1"/>
</dbReference>
<dbReference type="EMBL" id="KV907450">
    <property type="protein sequence ID" value="OON13380.1"/>
    <property type="molecule type" value="Genomic_DNA"/>
</dbReference>
<evidence type="ECO:0000259" key="3">
    <source>
        <dbReference type="Pfam" id="PF01926"/>
    </source>
</evidence>
<dbReference type="Gene3D" id="3.40.50.300">
    <property type="entry name" value="P-loop containing nucleotide triphosphate hydrolases"/>
    <property type="match status" value="1"/>
</dbReference>
<keyword evidence="5" id="KW-1185">Reference proteome</keyword>
<sequence length="461" mass="51728">MLLRLPRQLLLQFRVSSHVICTYCSRTHVRYVDPSSVRWFPGHMRKGINAMNSKMSDVDVLIEVHDARIPFTGRSELFQKFGQIRPHILLLNKVDLAEEVTDVNAFRAEIFKHSTTLNHNLAEIYFTQLNCPERQTQLLRRVLRSLPQLAQTVAIPTTSNNEFDGNQSLQSAESSSQSTISTMAVGIPNSGKSTLINALRSVGRGGPGGAARVGRMAGQTRSVGQPVVISRGAPGTVSNRLEWLDDSVQSSDFRIVMLDTPGILEPKIRSLSEQLSLCVCGAVDWGLVSQGKSIIRWKVRIGEIYVKLLVDYLLFWWNHRKRTEYVSVLELPGPTDNIVELLSRVCARNSFFASGSGSQRPIPRSRWWEACELESLDDLNMCSSSTPRPDFRRAAYHILRLFNKGAFGRTTFLPSDEVAAAKFFMDSLPTENVKQTPSLDSLDLGDPPEDWKGWFAYMALK</sequence>
<proteinExistence type="predicted"/>
<name>A0A1S8WG04_OPIVI</name>
<organism evidence="4 5">
    <name type="scientific">Opisthorchis viverrini</name>
    <name type="common">Southeast Asian liver fluke</name>
    <dbReference type="NCBI Taxonomy" id="6198"/>
    <lineage>
        <taxon>Eukaryota</taxon>
        <taxon>Metazoa</taxon>
        <taxon>Spiralia</taxon>
        <taxon>Lophotrochozoa</taxon>
        <taxon>Platyhelminthes</taxon>
        <taxon>Trematoda</taxon>
        <taxon>Digenea</taxon>
        <taxon>Opisthorchiida</taxon>
        <taxon>Opisthorchiata</taxon>
        <taxon>Opisthorchiidae</taxon>
        <taxon>Opisthorchis</taxon>
    </lineage>
</organism>
<feature type="non-terminal residue" evidence="4">
    <location>
        <position position="461"/>
    </location>
</feature>
<keyword evidence="2" id="KW-0342">GTP-binding</keyword>
<evidence type="ECO:0000256" key="1">
    <source>
        <dbReference type="ARBA" id="ARBA00022741"/>
    </source>
</evidence>
<dbReference type="GO" id="GO:0005525">
    <property type="term" value="F:GTP binding"/>
    <property type="evidence" value="ECO:0007669"/>
    <property type="project" value="UniProtKB-KW"/>
</dbReference>
<evidence type="ECO:0000313" key="5">
    <source>
        <dbReference type="Proteomes" id="UP000243686"/>
    </source>
</evidence>
<evidence type="ECO:0000313" key="4">
    <source>
        <dbReference type="EMBL" id="OON13380.1"/>
    </source>
</evidence>
<evidence type="ECO:0000256" key="2">
    <source>
        <dbReference type="ARBA" id="ARBA00023134"/>
    </source>
</evidence>
<dbReference type="GO" id="GO:0032543">
    <property type="term" value="P:mitochondrial translation"/>
    <property type="evidence" value="ECO:0007669"/>
    <property type="project" value="TreeGrafter"/>
</dbReference>
<feature type="domain" description="G" evidence="3">
    <location>
        <begin position="183"/>
        <end position="265"/>
    </location>
</feature>
<dbReference type="Proteomes" id="UP000243686">
    <property type="component" value="Unassembled WGS sequence"/>
</dbReference>
<dbReference type="Pfam" id="PF01926">
    <property type="entry name" value="MMR_HSR1"/>
    <property type="match status" value="1"/>
</dbReference>
<dbReference type="PANTHER" id="PTHR45782:SF4">
    <property type="entry name" value="MITOCHONDRIAL RIBOSOME-ASSOCIATED GTPASE 1"/>
    <property type="match status" value="1"/>
</dbReference>
<dbReference type="PRINTS" id="PR00326">
    <property type="entry name" value="GTP1OBG"/>
</dbReference>
<gene>
    <name evidence="4" type="ORF">X801_10847</name>
</gene>
<dbReference type="SUPFAM" id="SSF52540">
    <property type="entry name" value="P-loop containing nucleoside triphosphate hydrolases"/>
    <property type="match status" value="1"/>
</dbReference>